<comment type="caution">
    <text evidence="2">The sequence shown here is derived from an EMBL/GenBank/DDBJ whole genome shotgun (WGS) entry which is preliminary data.</text>
</comment>
<accession>A0A3L6F0B8</accession>
<gene>
    <name evidence="2" type="ORF">Zm00014a_015819</name>
</gene>
<dbReference type="Proteomes" id="UP000251960">
    <property type="component" value="Chromosome 4"/>
</dbReference>
<feature type="compositionally biased region" description="Pro residues" evidence="1">
    <location>
        <begin position="124"/>
        <end position="142"/>
    </location>
</feature>
<organism evidence="2">
    <name type="scientific">Zea mays</name>
    <name type="common">Maize</name>
    <dbReference type="NCBI Taxonomy" id="4577"/>
    <lineage>
        <taxon>Eukaryota</taxon>
        <taxon>Viridiplantae</taxon>
        <taxon>Streptophyta</taxon>
        <taxon>Embryophyta</taxon>
        <taxon>Tracheophyta</taxon>
        <taxon>Spermatophyta</taxon>
        <taxon>Magnoliopsida</taxon>
        <taxon>Liliopsida</taxon>
        <taxon>Poales</taxon>
        <taxon>Poaceae</taxon>
        <taxon>PACMAD clade</taxon>
        <taxon>Panicoideae</taxon>
        <taxon>Andropogonodae</taxon>
        <taxon>Andropogoneae</taxon>
        <taxon>Tripsacinae</taxon>
        <taxon>Zea</taxon>
    </lineage>
</organism>
<protein>
    <submittedName>
        <fullName evidence="2">Uncharacterized protein</fullName>
    </submittedName>
</protein>
<dbReference type="EMBL" id="NCVQ01000005">
    <property type="protein sequence ID" value="PWZ26752.1"/>
    <property type="molecule type" value="Genomic_DNA"/>
</dbReference>
<sequence length="142" mass="15724">MDRSGRGRGQGRRQGQGQGLFVRLAKGIVGVFAMCRSRAIEESVHHRRTEVLHEDFRCYAASMGHPLPPRSPPPTTPTYPENLNEWHQQEYGVPFVTPEDEAEELDDSFYTLAPPPYSGQGPIPGDPRPPGPGHFPPPPYPG</sequence>
<reference evidence="2" key="1">
    <citation type="journal article" date="2018" name="Nat. Genet.">
        <title>Extensive intraspecific gene order and gene structural variations between Mo17 and other maize genomes.</title>
        <authorList>
            <person name="Sun S."/>
            <person name="Zhou Y."/>
            <person name="Chen J."/>
            <person name="Shi J."/>
            <person name="Zhao H."/>
            <person name="Zhao H."/>
            <person name="Song W."/>
            <person name="Zhang M."/>
            <person name="Cui Y."/>
            <person name="Dong X."/>
            <person name="Liu H."/>
            <person name="Ma X."/>
            <person name="Jiao Y."/>
            <person name="Wang B."/>
            <person name="Wei X."/>
            <person name="Stein J.C."/>
            <person name="Glaubitz J.C."/>
            <person name="Lu F."/>
            <person name="Yu G."/>
            <person name="Liang C."/>
            <person name="Fengler K."/>
            <person name="Li B."/>
            <person name="Rafalski A."/>
            <person name="Schnable P.S."/>
            <person name="Ware D.H."/>
            <person name="Buckler E.S."/>
            <person name="Lai J."/>
        </authorList>
    </citation>
    <scope>NUCLEOTIDE SEQUENCE [LARGE SCALE GENOMIC DNA]</scope>
    <source>
        <tissue evidence="2">Seedling</tissue>
    </source>
</reference>
<evidence type="ECO:0000313" key="2">
    <source>
        <dbReference type="EMBL" id="PWZ26752.1"/>
    </source>
</evidence>
<name>A0A3L6F0B8_MAIZE</name>
<evidence type="ECO:0000256" key="1">
    <source>
        <dbReference type="SAM" id="MobiDB-lite"/>
    </source>
</evidence>
<proteinExistence type="predicted"/>
<dbReference type="AlphaFoldDB" id="A0A3L6F0B8"/>
<feature type="region of interest" description="Disordered" evidence="1">
    <location>
        <begin position="109"/>
        <end position="142"/>
    </location>
</feature>